<name>A0A2T4PU75_9STAP</name>
<gene>
    <name evidence="4" type="ORF">BU072_05745</name>
</gene>
<keyword evidence="2" id="KW-0732">Signal</keyword>
<feature type="region of interest" description="Disordered" evidence="1">
    <location>
        <begin position="19"/>
        <end position="61"/>
    </location>
</feature>
<dbReference type="InterPro" id="IPR012938">
    <property type="entry name" value="Glc/Sorbosone_DH"/>
</dbReference>
<dbReference type="PROSITE" id="PS51257">
    <property type="entry name" value="PROKAR_LIPOPROTEIN"/>
    <property type="match status" value="1"/>
</dbReference>
<feature type="chain" id="PRO_5038645270" evidence="2">
    <location>
        <begin position="18"/>
        <end position="378"/>
    </location>
</feature>
<dbReference type="RefSeq" id="WP_107556923.1">
    <property type="nucleotide sequence ID" value="NZ_PZFK01000009.1"/>
</dbReference>
<feature type="signal peptide" evidence="2">
    <location>
        <begin position="1"/>
        <end position="17"/>
    </location>
</feature>
<dbReference type="Proteomes" id="UP000241209">
    <property type="component" value="Unassembled WGS sequence"/>
</dbReference>
<dbReference type="InterPro" id="IPR011042">
    <property type="entry name" value="6-blade_b-propeller_TolB-like"/>
</dbReference>
<dbReference type="Gene3D" id="2.120.10.30">
    <property type="entry name" value="TolB, C-terminal domain"/>
    <property type="match status" value="1"/>
</dbReference>
<evidence type="ECO:0000256" key="1">
    <source>
        <dbReference type="SAM" id="MobiDB-lite"/>
    </source>
</evidence>
<dbReference type="EMBL" id="PZFK01000009">
    <property type="protein sequence ID" value="PTI29948.1"/>
    <property type="molecule type" value="Genomic_DNA"/>
</dbReference>
<organism evidence="4 5">
    <name type="scientific">Mammaliicoccus vitulinus</name>
    <dbReference type="NCBI Taxonomy" id="71237"/>
    <lineage>
        <taxon>Bacteria</taxon>
        <taxon>Bacillati</taxon>
        <taxon>Bacillota</taxon>
        <taxon>Bacilli</taxon>
        <taxon>Bacillales</taxon>
        <taxon>Staphylococcaceae</taxon>
        <taxon>Mammaliicoccus</taxon>
    </lineage>
</organism>
<evidence type="ECO:0000256" key="2">
    <source>
        <dbReference type="SAM" id="SignalP"/>
    </source>
</evidence>
<feature type="compositionally biased region" description="Polar residues" evidence="1">
    <location>
        <begin position="19"/>
        <end position="29"/>
    </location>
</feature>
<evidence type="ECO:0000313" key="4">
    <source>
        <dbReference type="EMBL" id="PTI29948.1"/>
    </source>
</evidence>
<accession>A0A2T4PU75</accession>
<dbReference type="PANTHER" id="PTHR19328">
    <property type="entry name" value="HEDGEHOG-INTERACTING PROTEIN"/>
    <property type="match status" value="1"/>
</dbReference>
<dbReference type="InterPro" id="IPR011041">
    <property type="entry name" value="Quinoprot_gluc/sorb_DH_b-prop"/>
</dbReference>
<dbReference type="Pfam" id="PF07995">
    <property type="entry name" value="GSDH"/>
    <property type="match status" value="1"/>
</dbReference>
<dbReference type="STRING" id="1167632.GCA_000286335_01460"/>
<evidence type="ECO:0000259" key="3">
    <source>
        <dbReference type="Pfam" id="PF07995"/>
    </source>
</evidence>
<dbReference type="PANTHER" id="PTHR19328:SF13">
    <property type="entry name" value="HIPL1 PROTEIN"/>
    <property type="match status" value="1"/>
</dbReference>
<dbReference type="SUPFAM" id="SSF50952">
    <property type="entry name" value="Soluble quinoprotein glucose dehydrogenase"/>
    <property type="match status" value="1"/>
</dbReference>
<reference evidence="4 5" key="1">
    <citation type="journal article" date="2016" name="Front. Microbiol.">
        <title>Comprehensive Phylogenetic Analysis of Bovine Non-aureus Staphylococci Species Based on Whole-Genome Sequencing.</title>
        <authorList>
            <person name="Naushad S."/>
            <person name="Barkema H.W."/>
            <person name="Luby C."/>
            <person name="Condas L.A."/>
            <person name="Nobrega D.B."/>
            <person name="Carson D.A."/>
            <person name="De Buck J."/>
        </authorList>
    </citation>
    <scope>NUCLEOTIDE SEQUENCE [LARGE SCALE GENOMIC DNA]</scope>
    <source>
        <strain evidence="4 5">SNUC 2204</strain>
    </source>
</reference>
<feature type="domain" description="Glucose/Sorbosone dehydrogenase" evidence="3">
    <location>
        <begin position="67"/>
        <end position="359"/>
    </location>
</feature>
<feature type="compositionally biased region" description="Basic and acidic residues" evidence="1">
    <location>
        <begin position="30"/>
        <end position="58"/>
    </location>
</feature>
<sequence>MKSVLVSAISLSFLLSACGSDSSEDSNNQTEEHKEQAQNDNSKQQRDSDKEQDRKQTKGVEVVTDSLDTPWSIVKTGNIFYLTERPGKIVKVEDGKKTEQDVKLKEDVSTASEAGLLGLALAPDFEDSHEAYAYYTYENDNGQFNRIVKLKLDDHTWIEEQVLLDDIPSGQFHHGGRLKIGPDDKVYATTGDASDEENAQDKKSLGGKILRLNLDGSKPSDNAFSNSYVYSYGHRNPQGMVWTKDDKMYASEHGNQANDEINEITKGKNYGWPVIEGNEEKASMETPLFTSGSDDTWAPSGLAFHDGIVYSAALRGEGIMKFDIAQDKMDKVATDYGRIRDVYIENETLYFISNNSDGRGNPSNKDDKLYKVSLRQLK</sequence>
<comment type="caution">
    <text evidence="4">The sequence shown here is derived from an EMBL/GenBank/DDBJ whole genome shotgun (WGS) entry which is preliminary data.</text>
</comment>
<protein>
    <submittedName>
        <fullName evidence="4">Quinoprotein glucose dehydrogenase</fullName>
    </submittedName>
</protein>
<dbReference type="AlphaFoldDB" id="A0A2T4PU75"/>
<evidence type="ECO:0000313" key="5">
    <source>
        <dbReference type="Proteomes" id="UP000241209"/>
    </source>
</evidence>
<proteinExistence type="predicted"/>